<dbReference type="STRING" id="1114924.SAMN05216258_10399"/>
<evidence type="ECO:0000313" key="3">
    <source>
        <dbReference type="Proteomes" id="UP000199377"/>
    </source>
</evidence>
<evidence type="ECO:0000313" key="2">
    <source>
        <dbReference type="EMBL" id="SFH92115.1"/>
    </source>
</evidence>
<organism evidence="2 3">
    <name type="scientific">Albimonas pacifica</name>
    <dbReference type="NCBI Taxonomy" id="1114924"/>
    <lineage>
        <taxon>Bacteria</taxon>
        <taxon>Pseudomonadati</taxon>
        <taxon>Pseudomonadota</taxon>
        <taxon>Alphaproteobacteria</taxon>
        <taxon>Rhodobacterales</taxon>
        <taxon>Paracoccaceae</taxon>
        <taxon>Albimonas</taxon>
    </lineage>
</organism>
<dbReference type="SUPFAM" id="SSF53955">
    <property type="entry name" value="Lysozyme-like"/>
    <property type="match status" value="1"/>
</dbReference>
<protein>
    <recommendedName>
        <fullName evidence="4">Transglycosylase SLT domain-containing protein</fullName>
    </recommendedName>
</protein>
<name>A0A1I3DZJ6_9RHOB</name>
<dbReference type="AlphaFoldDB" id="A0A1I3DZJ6"/>
<dbReference type="Proteomes" id="UP000199377">
    <property type="component" value="Unassembled WGS sequence"/>
</dbReference>
<proteinExistence type="predicted"/>
<sequence>MTSRPPFAPSRVPPRIRGRSRGLASGHEPAAPVIPDGATPPRAAAWPCGPAPETTGPQDPPACLRAGAGGHGSREEATRTRLRRPWRRSAPATRACAALALLALILVARPALAAPDREASTGLAGLCEAAAERAAGAEGVPLHLMRAISLAETGRALDGRLAPWPWTVNMEGEGRWFSNPDELLTWVRRRQAQGARSFDLGCFQVNHLWHGAAFESLEEMLDPEANARYAARFLRALRDETGSWEIAAGHYHSRTPELAQRYRSRVLTLAGDLPEPFGPAPGEAAPARERPSWWFASLSPLERSPGLAASPEEEAAEDARADARAASLAHAWLTAPPGPEEEGRPGAISPLAPAGARGGLLRRGSPLIGSP</sequence>
<evidence type="ECO:0008006" key="4">
    <source>
        <dbReference type="Google" id="ProtNLM"/>
    </source>
</evidence>
<dbReference type="EMBL" id="FOQH01000003">
    <property type="protein sequence ID" value="SFH92115.1"/>
    <property type="molecule type" value="Genomic_DNA"/>
</dbReference>
<feature type="compositionally biased region" description="Pro residues" evidence="1">
    <location>
        <begin position="1"/>
        <end position="12"/>
    </location>
</feature>
<feature type="compositionally biased region" description="Low complexity" evidence="1">
    <location>
        <begin position="362"/>
        <end position="371"/>
    </location>
</feature>
<feature type="region of interest" description="Disordered" evidence="1">
    <location>
        <begin position="1"/>
        <end position="86"/>
    </location>
</feature>
<accession>A0A1I3DZJ6</accession>
<gene>
    <name evidence="2" type="ORF">SAMN05216258_10399</name>
</gene>
<evidence type="ECO:0000256" key="1">
    <source>
        <dbReference type="SAM" id="MobiDB-lite"/>
    </source>
</evidence>
<reference evidence="2 3" key="1">
    <citation type="submission" date="2016-10" db="EMBL/GenBank/DDBJ databases">
        <authorList>
            <person name="de Groot N.N."/>
        </authorList>
    </citation>
    <scope>NUCLEOTIDE SEQUENCE [LARGE SCALE GENOMIC DNA]</scope>
    <source>
        <strain evidence="2 3">CGMCC 1.11030</strain>
    </source>
</reference>
<feature type="compositionally biased region" description="Low complexity" evidence="1">
    <location>
        <begin position="345"/>
        <end position="355"/>
    </location>
</feature>
<keyword evidence="3" id="KW-1185">Reference proteome</keyword>
<dbReference type="InterPro" id="IPR023346">
    <property type="entry name" value="Lysozyme-like_dom_sf"/>
</dbReference>
<feature type="region of interest" description="Disordered" evidence="1">
    <location>
        <begin position="304"/>
        <end position="371"/>
    </location>
</feature>